<reference evidence="15" key="1">
    <citation type="submission" date="2025-08" db="UniProtKB">
        <authorList>
            <consortium name="Ensembl"/>
        </authorList>
    </citation>
    <scope>IDENTIFICATION</scope>
</reference>
<evidence type="ECO:0000256" key="2">
    <source>
        <dbReference type="ARBA" id="ARBA00022665"/>
    </source>
</evidence>
<evidence type="ECO:0000256" key="6">
    <source>
        <dbReference type="ARBA" id="ARBA00023015"/>
    </source>
</evidence>
<dbReference type="SUPFAM" id="SSF48508">
    <property type="entry name" value="Nuclear receptor ligand-binding domain"/>
    <property type="match status" value="1"/>
</dbReference>
<dbReference type="InterPro" id="IPR000536">
    <property type="entry name" value="Nucl_hrmn_rcpt_lig-bd"/>
</dbReference>
<evidence type="ECO:0000256" key="3">
    <source>
        <dbReference type="ARBA" id="ARBA00022723"/>
    </source>
</evidence>
<feature type="compositionally biased region" description="Low complexity" evidence="12">
    <location>
        <begin position="309"/>
        <end position="329"/>
    </location>
</feature>
<evidence type="ECO:0000256" key="12">
    <source>
        <dbReference type="SAM" id="MobiDB-lite"/>
    </source>
</evidence>
<feature type="domain" description="Nuclear receptor" evidence="13">
    <location>
        <begin position="600"/>
        <end position="675"/>
    </location>
</feature>
<dbReference type="InterPro" id="IPR035500">
    <property type="entry name" value="NHR-like_dom_sf"/>
</dbReference>
<dbReference type="Proteomes" id="UP000694726">
    <property type="component" value="Unplaced"/>
</dbReference>
<feature type="region of interest" description="Disordered" evidence="12">
    <location>
        <begin position="345"/>
        <end position="388"/>
    </location>
</feature>
<feature type="compositionally biased region" description="Polar residues" evidence="12">
    <location>
        <begin position="234"/>
        <end position="243"/>
    </location>
</feature>
<dbReference type="FunFam" id="3.30.50.10:FF:000139">
    <property type="entry name" value="Estrogen receptor beta a variant b"/>
    <property type="match status" value="1"/>
</dbReference>
<evidence type="ECO:0000313" key="16">
    <source>
        <dbReference type="Proteomes" id="UP000694726"/>
    </source>
</evidence>
<feature type="domain" description="NR LBD" evidence="14">
    <location>
        <begin position="622"/>
        <end position="847"/>
    </location>
</feature>
<evidence type="ECO:0000256" key="1">
    <source>
        <dbReference type="ARBA" id="ARBA00005413"/>
    </source>
</evidence>
<dbReference type="AlphaFoldDB" id="A0A8D0MW82"/>
<feature type="region of interest" description="Disordered" evidence="12">
    <location>
        <begin position="1"/>
        <end position="39"/>
    </location>
</feature>
<evidence type="ECO:0000259" key="14">
    <source>
        <dbReference type="PROSITE" id="PS51843"/>
    </source>
</evidence>
<keyword evidence="9" id="KW-0804">Transcription</keyword>
<dbReference type="GO" id="GO:0008270">
    <property type="term" value="F:zinc ion binding"/>
    <property type="evidence" value="ECO:0007669"/>
    <property type="project" value="UniProtKB-KW"/>
</dbReference>
<keyword evidence="4" id="KW-0863">Zinc-finger</keyword>
<evidence type="ECO:0000256" key="10">
    <source>
        <dbReference type="ARBA" id="ARBA00023170"/>
    </source>
</evidence>
<dbReference type="PROSITE" id="PS51843">
    <property type="entry name" value="NR_LBD"/>
    <property type="match status" value="1"/>
</dbReference>
<keyword evidence="3" id="KW-0479">Metal-binding</keyword>
<sequence>METKGYHSLPEGLEMERRWGQASETVERSSLGPTERTDESNYMEIVNVSCVSGAIPNNSTQGSSKEKHELLPCLQQDNNRPGILTSDIKTELESKELSATVAESMGLYMDSVRDADYSYDQQHPQGSASPAKIYQNVEQLVKFYKENGHRPSTLGGVSRPLRPFMPDSGSLVNGGVMRAVVKSPILCHEKSPSVCSPLNMTSAGCSPAGMGSVSSSSASFGSFGVHSPLTQGTPLTCSPNVENRGSRSHSPAHASNVGSPLSSPLSSMKSPISSPPSHCSVKSPVASPNNITLRSSVSSPANINNSRCSVSSPSNTNNRSSLSSPSASTVGSICSPISNAFSYSASGTPAGSSSARDVVPSPDTHEKGAQEAPFPKTEETESAIPNGVTGQLNIVQYIKPEPDGAFSSSCLGGNSKINANSPFSVPIKQESTKHSCSGTSFKGNPTVNPFPFMDGSYFSFMDDKDYYSLSGILGPPVPGFDGNCEGSGFPMGIKQEPDDGSYYPEASIPSSAIVGVNSGGQSFHYRIGAQGTISLSRSARDQSFQHLSSFPPVNTLVESWKSHGDLSSRRSDGYPVLEYIPENVSSSTLRSVSTGSSRPSKICLVCGDEASGCHYGVVTCGSCKVFFKRAVEGQHNYLCAGRNDCIIDKIRRKNCPACRLQKCLQAGMNLGGFKNLPLEDQITLIQYSWMCLSSFALSWRSYKHTNSQFLYFAPDLVFNEEKMHQSAMYELCQGMHQISLQFVRLQLTFEEYTIMKVLLLLSTIPKDGLKSQAAFEEMRTNYIKELRKMVTRCPNNSGQSWQRFYQLTKLLDSMHDLVSDLLEFCFYTFRESQALKVEFPAMLVEIISDQLPKVESGNAKTLYFHRK</sequence>
<dbReference type="Gene3D" id="3.30.50.10">
    <property type="entry name" value="Erythroid Transcription Factor GATA-1, subunit A"/>
    <property type="match status" value="1"/>
</dbReference>
<evidence type="ECO:0000256" key="4">
    <source>
        <dbReference type="ARBA" id="ARBA00022771"/>
    </source>
</evidence>
<dbReference type="SUPFAM" id="SSF57716">
    <property type="entry name" value="Glucocorticoid receptor-like (DNA-binding domain)"/>
    <property type="match status" value="1"/>
</dbReference>
<keyword evidence="10" id="KW-0675">Receptor</keyword>
<dbReference type="InterPro" id="IPR013088">
    <property type="entry name" value="Znf_NHR/GATA"/>
</dbReference>
<feature type="compositionally biased region" description="Low complexity" evidence="12">
    <location>
        <begin position="345"/>
        <end position="355"/>
    </location>
</feature>
<dbReference type="Gene3D" id="1.10.565.10">
    <property type="entry name" value="Retinoid X Receptor"/>
    <property type="match status" value="1"/>
</dbReference>
<evidence type="ECO:0000256" key="7">
    <source>
        <dbReference type="ARBA" id="ARBA00023121"/>
    </source>
</evidence>
<dbReference type="CDD" id="cd07172">
    <property type="entry name" value="NR_DBD_GR_PR"/>
    <property type="match status" value="1"/>
</dbReference>
<proteinExistence type="inferred from homology"/>
<keyword evidence="5" id="KW-0862">Zinc</keyword>
<keyword evidence="11" id="KW-0539">Nucleus</keyword>
<comment type="similarity">
    <text evidence="1">Belongs to the nuclear hormone receptor family. NR3 subfamily.</text>
</comment>
<feature type="compositionally biased region" description="Low complexity" evidence="12">
    <location>
        <begin position="259"/>
        <end position="277"/>
    </location>
</feature>
<dbReference type="Ensembl" id="ENSSSCT00015024372.1">
    <property type="protein sequence ID" value="ENSSSCP00015009497.1"/>
    <property type="gene ID" value="ENSSSCG00015017915.1"/>
</dbReference>
<dbReference type="InterPro" id="IPR001628">
    <property type="entry name" value="Znf_hrmn_rcpt"/>
</dbReference>
<evidence type="ECO:0000256" key="9">
    <source>
        <dbReference type="ARBA" id="ARBA00023163"/>
    </source>
</evidence>
<evidence type="ECO:0000256" key="8">
    <source>
        <dbReference type="ARBA" id="ARBA00023125"/>
    </source>
</evidence>
<accession>A0A8D0MW82</accession>
<keyword evidence="8" id="KW-0238">DNA-binding</keyword>
<dbReference type="PRINTS" id="PR00047">
    <property type="entry name" value="STROIDFINGER"/>
</dbReference>
<dbReference type="GO" id="GO:0043565">
    <property type="term" value="F:sequence-specific DNA binding"/>
    <property type="evidence" value="ECO:0007669"/>
    <property type="project" value="InterPro"/>
</dbReference>
<evidence type="ECO:0000259" key="13">
    <source>
        <dbReference type="PROSITE" id="PS51030"/>
    </source>
</evidence>
<dbReference type="InterPro" id="IPR050200">
    <property type="entry name" value="Nuclear_hormone_rcpt_NR3"/>
</dbReference>
<dbReference type="PROSITE" id="PS51030">
    <property type="entry name" value="NUCLEAR_REC_DBD_2"/>
    <property type="match status" value="1"/>
</dbReference>
<protein>
    <submittedName>
        <fullName evidence="15">Nuclear receptor subfamily 3 group C member 2</fullName>
    </submittedName>
</protein>
<dbReference type="GO" id="GO:0005496">
    <property type="term" value="F:steroid binding"/>
    <property type="evidence" value="ECO:0007669"/>
    <property type="project" value="UniProtKB-KW"/>
</dbReference>
<dbReference type="GO" id="GO:0003700">
    <property type="term" value="F:DNA-binding transcription factor activity"/>
    <property type="evidence" value="ECO:0007669"/>
    <property type="project" value="InterPro"/>
</dbReference>
<dbReference type="PANTHER" id="PTHR48092">
    <property type="entry name" value="KNIRPS-RELATED PROTEIN-RELATED"/>
    <property type="match status" value="1"/>
</dbReference>
<dbReference type="SMART" id="SM00430">
    <property type="entry name" value="HOLI"/>
    <property type="match status" value="1"/>
</dbReference>
<feature type="region of interest" description="Disordered" evidence="12">
    <location>
        <begin position="234"/>
        <end position="329"/>
    </location>
</feature>
<organism evidence="15 16">
    <name type="scientific">Sus scrofa</name>
    <name type="common">Pig</name>
    <dbReference type="NCBI Taxonomy" id="9823"/>
    <lineage>
        <taxon>Eukaryota</taxon>
        <taxon>Metazoa</taxon>
        <taxon>Chordata</taxon>
        <taxon>Craniata</taxon>
        <taxon>Vertebrata</taxon>
        <taxon>Euteleostomi</taxon>
        <taxon>Mammalia</taxon>
        <taxon>Eutheria</taxon>
        <taxon>Laurasiatheria</taxon>
        <taxon>Artiodactyla</taxon>
        <taxon>Suina</taxon>
        <taxon>Suidae</taxon>
        <taxon>Sus</taxon>
    </lineage>
</organism>
<dbReference type="PROSITE" id="PS00031">
    <property type="entry name" value="NUCLEAR_REC_DBD_1"/>
    <property type="match status" value="1"/>
</dbReference>
<keyword evidence="6" id="KW-0805">Transcription regulation</keyword>
<evidence type="ECO:0000256" key="5">
    <source>
        <dbReference type="ARBA" id="ARBA00022833"/>
    </source>
</evidence>
<keyword evidence="7" id="KW-0446">Lipid-binding</keyword>
<evidence type="ECO:0000256" key="11">
    <source>
        <dbReference type="ARBA" id="ARBA00023242"/>
    </source>
</evidence>
<dbReference type="Pfam" id="PF00105">
    <property type="entry name" value="zf-C4"/>
    <property type="match status" value="1"/>
</dbReference>
<dbReference type="SMART" id="SM00399">
    <property type="entry name" value="ZnF_C4"/>
    <property type="match status" value="1"/>
</dbReference>
<keyword evidence="2" id="KW-0754">Steroid-binding</keyword>
<feature type="compositionally biased region" description="Polar residues" evidence="12">
    <location>
        <begin position="286"/>
        <end position="308"/>
    </location>
</feature>
<name>A0A8D0MW82_PIG</name>
<evidence type="ECO:0000313" key="15">
    <source>
        <dbReference type="Ensembl" id="ENSSSCP00015009497.1"/>
    </source>
</evidence>